<dbReference type="SUPFAM" id="SSF56059">
    <property type="entry name" value="Glutathione synthetase ATP-binding domain-like"/>
    <property type="match status" value="1"/>
</dbReference>
<dbReference type="RefSeq" id="WP_031413453.1">
    <property type="nucleotide sequence ID" value="NZ_CP011074.1"/>
</dbReference>
<dbReference type="AlphaFoldDB" id="A0A0F7C0F3"/>
<dbReference type="Pfam" id="PF14398">
    <property type="entry name" value="ATPgrasp_YheCD"/>
    <property type="match status" value="1"/>
</dbReference>
<accession>A0A0F7C0F3</accession>
<gene>
    <name evidence="1" type="ORF">EX87_12595</name>
</gene>
<sequence length="368" mass="42469">MQKKRIGILTYRNGKRFGEPLFFRHLLTEGEKLGATVFLFSPNDVFESKRQIRGFVPGPDKTWKSKMFDWPDIVIDRYRYYPKPQHKDYLAFRKRPLFTYANSRFSSKWNVYQVLNQQPSMQPWLPETFAYDREVLSNMLQKYPLIYVKPAQGTAGRSILRIKKTSSGYDLLGRGLHLNKVSHKVKTRAELHQYVKEWVKTERLGEEIFLIQQGLQLDLIPGRTVDTRILIQKTQSGEWEVTGLGMRIGGVKSSTSNLHGGGLAKDARKVLTDCFGKSMATKIIHNCYSLAHQTAKAVESYYGRMIELGLDVGIDVSGRPYLIEINPKPGRDIFRKLKRNKVYQKAVMRPIQYALYLLKEQQISEPGS</sequence>
<dbReference type="Gene3D" id="3.30.470.20">
    <property type="entry name" value="ATP-grasp fold, B domain"/>
    <property type="match status" value="1"/>
</dbReference>
<name>A0A0F7C0F3_BRELA</name>
<evidence type="ECO:0000313" key="1">
    <source>
        <dbReference type="EMBL" id="AKF94382.1"/>
    </source>
</evidence>
<protein>
    <submittedName>
        <fullName evidence="1">Glutathione synthase</fullName>
    </submittedName>
</protein>
<proteinExistence type="predicted"/>
<dbReference type="InterPro" id="IPR026838">
    <property type="entry name" value="YheC/D"/>
</dbReference>
<organism evidence="1">
    <name type="scientific">Brevibacillus laterosporus</name>
    <name type="common">Bacillus laterosporus</name>
    <dbReference type="NCBI Taxonomy" id="1465"/>
    <lineage>
        <taxon>Bacteria</taxon>
        <taxon>Bacillati</taxon>
        <taxon>Bacillota</taxon>
        <taxon>Bacilli</taxon>
        <taxon>Bacillales</taxon>
        <taxon>Paenibacillaceae</taxon>
        <taxon>Brevibacillus</taxon>
    </lineage>
</organism>
<reference evidence="1" key="1">
    <citation type="submission" date="2015-03" db="EMBL/GenBank/DDBJ databases">
        <title>MIGS Cultured Bacterial/Archaeal sample from Brevibacillus laterosporus.</title>
        <authorList>
            <person name="Zeng D."/>
            <person name="Zhu L."/>
            <person name="Dong G."/>
            <person name="Ye W."/>
            <person name="Ren D."/>
            <person name="Wu L."/>
            <person name="Xu J."/>
            <person name="Li G."/>
            <person name="Guo L."/>
        </authorList>
    </citation>
    <scope>NUCLEOTIDE SEQUENCE</scope>
    <source>
        <strain evidence="1">B9</strain>
    </source>
</reference>
<dbReference type="EMBL" id="CP011074">
    <property type="protein sequence ID" value="AKF94382.1"/>
    <property type="molecule type" value="Genomic_DNA"/>
</dbReference>